<name>A0ABQ4TEN5_METOR</name>
<dbReference type="RefSeq" id="WP_238314698.1">
    <property type="nucleotide sequence ID" value="NZ_BPQV01000017.1"/>
</dbReference>
<evidence type="ECO:0000259" key="2">
    <source>
        <dbReference type="Pfam" id="PF00296"/>
    </source>
</evidence>
<dbReference type="InterPro" id="IPR011251">
    <property type="entry name" value="Luciferase-like_dom"/>
</dbReference>
<dbReference type="PANTHER" id="PTHR43244:SF1">
    <property type="entry name" value="5,10-METHYLENETETRAHYDROMETHANOPTERIN REDUCTASE"/>
    <property type="match status" value="1"/>
</dbReference>
<feature type="domain" description="Luciferase-like" evidence="2">
    <location>
        <begin position="14"/>
        <end position="303"/>
    </location>
</feature>
<dbReference type="Gene3D" id="3.20.20.30">
    <property type="entry name" value="Luciferase-like domain"/>
    <property type="match status" value="1"/>
</dbReference>
<dbReference type="CDD" id="cd01097">
    <property type="entry name" value="Tetrahydromethanopterin_reductase"/>
    <property type="match status" value="1"/>
</dbReference>
<dbReference type="Proteomes" id="UP001055156">
    <property type="component" value="Unassembled WGS sequence"/>
</dbReference>
<organism evidence="3 4">
    <name type="scientific">Methylobacterium organophilum</name>
    <dbReference type="NCBI Taxonomy" id="410"/>
    <lineage>
        <taxon>Bacteria</taxon>
        <taxon>Pseudomonadati</taxon>
        <taxon>Pseudomonadota</taxon>
        <taxon>Alphaproteobacteria</taxon>
        <taxon>Hyphomicrobiales</taxon>
        <taxon>Methylobacteriaceae</taxon>
        <taxon>Methylobacterium</taxon>
    </lineage>
</organism>
<keyword evidence="1" id="KW-0560">Oxidoreductase</keyword>
<proteinExistence type="predicted"/>
<keyword evidence="4" id="KW-1185">Reference proteome</keyword>
<comment type="caution">
    <text evidence="3">The sequence shown here is derived from an EMBL/GenBank/DDBJ whole genome shotgun (WGS) entry which is preliminary data.</text>
</comment>
<dbReference type="InterPro" id="IPR036661">
    <property type="entry name" value="Luciferase-like_sf"/>
</dbReference>
<protein>
    <submittedName>
        <fullName evidence="3">Coenzyme F420-dependent oxidoreductase</fullName>
    </submittedName>
</protein>
<dbReference type="PANTHER" id="PTHR43244">
    <property type="match status" value="1"/>
</dbReference>
<evidence type="ECO:0000313" key="4">
    <source>
        <dbReference type="Proteomes" id="UP001055156"/>
    </source>
</evidence>
<dbReference type="Pfam" id="PF00296">
    <property type="entry name" value="Bac_luciferase"/>
    <property type="match status" value="1"/>
</dbReference>
<accession>A0ABQ4TEN5</accession>
<evidence type="ECO:0000256" key="1">
    <source>
        <dbReference type="ARBA" id="ARBA00023002"/>
    </source>
</evidence>
<reference evidence="3" key="1">
    <citation type="journal article" date="2021" name="Front. Microbiol.">
        <title>Comprehensive Comparative Genomics and Phenotyping of Methylobacterium Species.</title>
        <authorList>
            <person name="Alessa O."/>
            <person name="Ogura Y."/>
            <person name="Fujitani Y."/>
            <person name="Takami H."/>
            <person name="Hayashi T."/>
            <person name="Sahin N."/>
            <person name="Tani A."/>
        </authorList>
    </citation>
    <scope>NUCLEOTIDE SEQUENCE</scope>
    <source>
        <strain evidence="3">NBRC 15689</strain>
    </source>
</reference>
<gene>
    <name evidence="3" type="ORF">LKMONMHP_4547</name>
</gene>
<reference evidence="3" key="2">
    <citation type="submission" date="2021-08" db="EMBL/GenBank/DDBJ databases">
        <authorList>
            <person name="Tani A."/>
            <person name="Ola A."/>
            <person name="Ogura Y."/>
            <person name="Katsura K."/>
            <person name="Hayashi T."/>
        </authorList>
    </citation>
    <scope>NUCLEOTIDE SEQUENCE</scope>
    <source>
        <strain evidence="3">NBRC 15689</strain>
    </source>
</reference>
<sequence>MAGPKRDVGVFLLGDLPPNRIAEMAQRVEAAGFTEIWIAEDYFMLSAFATSGIALQATESIRVGIGAIANRVRHPAVAAMEASTLAGAFPGRFRDLGLGHGVPAWMRQMDLFPKSVLTSMSEAVHGIKRLAKGETLTEKGDYYSFDKVSLTHKAPDLRVLTAVVGPKSVDLTARIADGLQISVLAGPRYVKQVAERVAALRKAEGLSPDFQIVTYALACIDPDSAQARRKMRKFAAFYLHAMGPTQLTEVYGVNERLSAMLDEGGAEAVERDMPDEWLDWIGIAGSPEEATASMQALFEAGSTSVVLCIVPSEELPEQLDLIGKDVLPKLA</sequence>
<dbReference type="SUPFAM" id="SSF51679">
    <property type="entry name" value="Bacterial luciferase-like"/>
    <property type="match status" value="1"/>
</dbReference>
<dbReference type="EMBL" id="BPQV01000017">
    <property type="protein sequence ID" value="GJE29663.1"/>
    <property type="molecule type" value="Genomic_DNA"/>
</dbReference>
<evidence type="ECO:0000313" key="3">
    <source>
        <dbReference type="EMBL" id="GJE29663.1"/>
    </source>
</evidence>
<dbReference type="InterPro" id="IPR050564">
    <property type="entry name" value="F420-G6PD/mer"/>
</dbReference>